<dbReference type="Pfam" id="PF00672">
    <property type="entry name" value="HAMP"/>
    <property type="match status" value="1"/>
</dbReference>
<gene>
    <name evidence="7" type="ORF">HJ536_15035</name>
</gene>
<dbReference type="PANTHER" id="PTHR43531">
    <property type="entry name" value="PROTEIN ICFG"/>
    <property type="match status" value="1"/>
</dbReference>
<dbReference type="GO" id="GO:0006935">
    <property type="term" value="P:chemotaxis"/>
    <property type="evidence" value="ECO:0007669"/>
    <property type="project" value="UniProtKB-KW"/>
</dbReference>
<evidence type="ECO:0000259" key="6">
    <source>
        <dbReference type="PROSITE" id="PS50885"/>
    </source>
</evidence>
<dbReference type="InterPro" id="IPR004089">
    <property type="entry name" value="MCPsignal_dom"/>
</dbReference>
<evidence type="ECO:0000256" key="2">
    <source>
        <dbReference type="ARBA" id="ARBA00029447"/>
    </source>
</evidence>
<feature type="domain" description="Methyl-accepting transducer" evidence="5">
    <location>
        <begin position="268"/>
        <end position="483"/>
    </location>
</feature>
<comment type="caution">
    <text evidence="7">The sequence shown here is derived from an EMBL/GenBank/DDBJ whole genome shotgun (WGS) entry which is preliminary data.</text>
</comment>
<organism evidence="7 8">
    <name type="scientific">Donghicola mangrovi</name>
    <dbReference type="NCBI Taxonomy" id="2729614"/>
    <lineage>
        <taxon>Bacteria</taxon>
        <taxon>Pseudomonadati</taxon>
        <taxon>Pseudomonadota</taxon>
        <taxon>Alphaproteobacteria</taxon>
        <taxon>Rhodobacterales</taxon>
        <taxon>Roseobacteraceae</taxon>
        <taxon>Donghicola</taxon>
    </lineage>
</organism>
<feature type="transmembrane region" description="Helical" evidence="4">
    <location>
        <begin position="189"/>
        <end position="210"/>
    </location>
</feature>
<evidence type="ECO:0000256" key="1">
    <source>
        <dbReference type="ARBA" id="ARBA00022500"/>
    </source>
</evidence>
<proteinExistence type="inferred from homology"/>
<evidence type="ECO:0000259" key="5">
    <source>
        <dbReference type="PROSITE" id="PS50111"/>
    </source>
</evidence>
<dbReference type="GO" id="GO:0004888">
    <property type="term" value="F:transmembrane signaling receptor activity"/>
    <property type="evidence" value="ECO:0007669"/>
    <property type="project" value="InterPro"/>
</dbReference>
<dbReference type="Proteomes" id="UP000592216">
    <property type="component" value="Unassembled WGS sequence"/>
</dbReference>
<dbReference type="CDD" id="cd06225">
    <property type="entry name" value="HAMP"/>
    <property type="match status" value="1"/>
</dbReference>
<dbReference type="GO" id="GO:0007165">
    <property type="term" value="P:signal transduction"/>
    <property type="evidence" value="ECO:0007669"/>
    <property type="project" value="UniProtKB-KW"/>
</dbReference>
<reference evidence="7 8" key="1">
    <citation type="submission" date="2020-04" db="EMBL/GenBank/DDBJ databases">
        <title>Donghicola sp., a member of the Rhodobacteraceae family isolated from mangrove forest in Thailand.</title>
        <authorList>
            <person name="Charoenyingcharoen P."/>
            <person name="Yukphan P."/>
        </authorList>
    </citation>
    <scope>NUCLEOTIDE SEQUENCE [LARGE SCALE GENOMIC DNA]</scope>
    <source>
        <strain evidence="7 8">B5-SW-15</strain>
    </source>
</reference>
<dbReference type="Pfam" id="PF00015">
    <property type="entry name" value="MCPsignal"/>
    <property type="match status" value="1"/>
</dbReference>
<keyword evidence="4" id="KW-1133">Transmembrane helix</keyword>
<dbReference type="GO" id="GO:0005886">
    <property type="term" value="C:plasma membrane"/>
    <property type="evidence" value="ECO:0007669"/>
    <property type="project" value="TreeGrafter"/>
</dbReference>
<evidence type="ECO:0000256" key="4">
    <source>
        <dbReference type="SAM" id="Phobius"/>
    </source>
</evidence>
<feature type="domain" description="HAMP" evidence="6">
    <location>
        <begin position="211"/>
        <end position="263"/>
    </location>
</feature>
<evidence type="ECO:0000256" key="3">
    <source>
        <dbReference type="PROSITE-ProRule" id="PRU00284"/>
    </source>
</evidence>
<keyword evidence="4" id="KW-0472">Membrane</keyword>
<dbReference type="PROSITE" id="PS50111">
    <property type="entry name" value="CHEMOTAXIS_TRANSDUC_2"/>
    <property type="match status" value="1"/>
</dbReference>
<dbReference type="InterPro" id="IPR051310">
    <property type="entry name" value="MCP_chemotaxis"/>
</dbReference>
<dbReference type="RefSeq" id="WP_177158326.1">
    <property type="nucleotide sequence ID" value="NZ_JABCJE010000008.1"/>
</dbReference>
<sequence>MRFTIKAKLTLSFLLGFSLLCGALLFQLREFKGVIVRFGDLVSVEAQDLSKVNGIYEAESQIRLLVASALIVPTDDAPARIPDLRVQIDKMTSEFYAVVEGLMPRADDETKKMLNKLTLYHDMLSAVNGRVINMSVSGRTQQANDLFHKEAVKATAKVLDQADLIRARMSEAMVTSVASANAKFEATTVLVLAVMAAILLVSGTSAGVVIRSINRGMIRARALALSVSTGELRETLTVRRNDELGDLQTALNTMVLHLRETVGNVLSATGNVAAGADQMQGTSENLAAGASNQSQLTERASVAIDRMLGNIRQTSENASLTEEIAVQSARDAATSGKAVAAAVSDMKSIASRVMVVQEIARQTDLLALNAAVEAARAGEHGRGFAVVAQEVRKLAENSQKAAAEISVLSSNTVQSAEAAGKMLKALVPNIERTAGLVAEISHNARDLREGSDAVSHSIQVLDGITQTNSAASDQMSSASTQLAAQAKALAEAMTFFRMNEEVEVFDIASLVVDDAEFVQPEERPAAMLEAV</sequence>
<dbReference type="SUPFAM" id="SSF58104">
    <property type="entry name" value="Methyl-accepting chemotaxis protein (MCP) signaling domain"/>
    <property type="match status" value="1"/>
</dbReference>
<dbReference type="PRINTS" id="PR00260">
    <property type="entry name" value="CHEMTRNSDUCR"/>
</dbReference>
<evidence type="ECO:0000313" key="7">
    <source>
        <dbReference type="EMBL" id="NVO24679.1"/>
    </source>
</evidence>
<dbReference type="EMBL" id="JABCJE010000008">
    <property type="protein sequence ID" value="NVO24679.1"/>
    <property type="molecule type" value="Genomic_DNA"/>
</dbReference>
<evidence type="ECO:0000313" key="8">
    <source>
        <dbReference type="Proteomes" id="UP000592216"/>
    </source>
</evidence>
<dbReference type="InterPro" id="IPR003660">
    <property type="entry name" value="HAMP_dom"/>
</dbReference>
<dbReference type="PANTHER" id="PTHR43531:SF11">
    <property type="entry name" value="METHYL-ACCEPTING CHEMOTAXIS PROTEIN 3"/>
    <property type="match status" value="1"/>
</dbReference>
<dbReference type="SMART" id="SM00283">
    <property type="entry name" value="MA"/>
    <property type="match status" value="1"/>
</dbReference>
<keyword evidence="4" id="KW-0812">Transmembrane</keyword>
<dbReference type="SMART" id="SM00304">
    <property type="entry name" value="HAMP"/>
    <property type="match status" value="1"/>
</dbReference>
<keyword evidence="3" id="KW-0807">Transducer</keyword>
<dbReference type="AlphaFoldDB" id="A0A850QEX1"/>
<accession>A0A850QEX1</accession>
<dbReference type="InterPro" id="IPR004090">
    <property type="entry name" value="Chemotax_Me-accpt_rcpt"/>
</dbReference>
<name>A0A850QEX1_9RHOB</name>
<dbReference type="Gene3D" id="1.10.287.950">
    <property type="entry name" value="Methyl-accepting chemotaxis protein"/>
    <property type="match status" value="1"/>
</dbReference>
<dbReference type="PROSITE" id="PS50885">
    <property type="entry name" value="HAMP"/>
    <property type="match status" value="1"/>
</dbReference>
<comment type="similarity">
    <text evidence="2">Belongs to the methyl-accepting chemotaxis (MCP) protein family.</text>
</comment>
<protein>
    <submittedName>
        <fullName evidence="7">Methyl-accepting chemotaxis protein</fullName>
    </submittedName>
</protein>
<keyword evidence="1" id="KW-0145">Chemotaxis</keyword>